<keyword evidence="7" id="KW-1185">Reference proteome</keyword>
<dbReference type="SUPFAM" id="SSF46785">
    <property type="entry name" value="Winged helix' DNA-binding domain"/>
    <property type="match status" value="1"/>
</dbReference>
<dbReference type="AlphaFoldDB" id="A0A4Z0W9V9"/>
<dbReference type="GO" id="GO:0006351">
    <property type="term" value="P:DNA-templated transcription"/>
    <property type="evidence" value="ECO:0007669"/>
    <property type="project" value="TreeGrafter"/>
</dbReference>
<dbReference type="Pfam" id="PF03466">
    <property type="entry name" value="LysR_substrate"/>
    <property type="match status" value="1"/>
</dbReference>
<dbReference type="GO" id="GO:0003700">
    <property type="term" value="F:DNA-binding transcription factor activity"/>
    <property type="evidence" value="ECO:0007669"/>
    <property type="project" value="InterPro"/>
</dbReference>
<dbReference type="CDD" id="cd08432">
    <property type="entry name" value="PBP2_GcdR_TrpI_HvrB_AmpR_like"/>
    <property type="match status" value="1"/>
</dbReference>
<evidence type="ECO:0000313" key="7">
    <source>
        <dbReference type="Proteomes" id="UP000297475"/>
    </source>
</evidence>
<name>A0A4Z0W9V9_9GAMM</name>
<reference evidence="6 7" key="1">
    <citation type="submission" date="2019-04" db="EMBL/GenBank/DDBJ databases">
        <title>Natronospirillum operosus gen. nov., sp. nov., a haloalkaliphilic satellite isolated from decaying biomass of laboratory culture of cyanobacterium Geitlerinema sp. and proposal of Natronospirillaceae fam. nov. and Saccharospirillaceae fam. nov.</title>
        <authorList>
            <person name="Kevbrin V."/>
            <person name="Boltyanskaya Y."/>
            <person name="Koziaeva V."/>
            <person name="Grouzdev D.S."/>
            <person name="Park M."/>
            <person name="Cho J."/>
        </authorList>
    </citation>
    <scope>NUCLEOTIDE SEQUENCE [LARGE SCALE GENOMIC DNA]</scope>
    <source>
        <strain evidence="6 7">G-116</strain>
    </source>
</reference>
<dbReference type="InterPro" id="IPR005119">
    <property type="entry name" value="LysR_subst-bd"/>
</dbReference>
<keyword evidence="4" id="KW-0804">Transcription</keyword>
<feature type="domain" description="HTH lysR-type" evidence="5">
    <location>
        <begin position="5"/>
        <end position="62"/>
    </location>
</feature>
<sequence length="303" mass="34996">MIKFPPLNTLRCFWIVCQTGSFKAASEELHITQAAVSQQIRQLEDWLGFQLFDRTHRQIQLNSTGKELLPFVQHGFEQLAEGLQRISGVPAPNVLRLSVLPSFASAWLLPRVPEFQDEHPDINLQIDMDRSQSFTTRSGNDLGIRYGIADYPGLHTDWLSYDSVLLVCHPLLYQDDSEDVWSWLRHQYLLAGQDPMDYRWDDFLQENGQDPALYRRRLHVSDTWALTEMALAGQGVALVRRSICSDALEKGQLIRPLDLSHDSEYGYLLVAPEHHFRWPKVQAFQTWITHAIQQTAWYRADPP</sequence>
<dbReference type="Proteomes" id="UP000297475">
    <property type="component" value="Unassembled WGS sequence"/>
</dbReference>
<evidence type="ECO:0000256" key="1">
    <source>
        <dbReference type="ARBA" id="ARBA00009437"/>
    </source>
</evidence>
<dbReference type="InterPro" id="IPR036390">
    <property type="entry name" value="WH_DNA-bd_sf"/>
</dbReference>
<dbReference type="PRINTS" id="PR00039">
    <property type="entry name" value="HTHLYSR"/>
</dbReference>
<evidence type="ECO:0000256" key="3">
    <source>
        <dbReference type="ARBA" id="ARBA00023125"/>
    </source>
</evidence>
<dbReference type="Pfam" id="PF00126">
    <property type="entry name" value="HTH_1"/>
    <property type="match status" value="1"/>
</dbReference>
<organism evidence="6 7">
    <name type="scientific">Natronospirillum operosum</name>
    <dbReference type="NCBI Taxonomy" id="2759953"/>
    <lineage>
        <taxon>Bacteria</taxon>
        <taxon>Pseudomonadati</taxon>
        <taxon>Pseudomonadota</taxon>
        <taxon>Gammaproteobacteria</taxon>
        <taxon>Oceanospirillales</taxon>
        <taxon>Natronospirillaceae</taxon>
        <taxon>Natronospirillum</taxon>
    </lineage>
</organism>
<evidence type="ECO:0000256" key="2">
    <source>
        <dbReference type="ARBA" id="ARBA00023015"/>
    </source>
</evidence>
<keyword evidence="2" id="KW-0805">Transcription regulation</keyword>
<dbReference type="SUPFAM" id="SSF53850">
    <property type="entry name" value="Periplasmic binding protein-like II"/>
    <property type="match status" value="1"/>
</dbReference>
<proteinExistence type="inferred from homology"/>
<evidence type="ECO:0000256" key="4">
    <source>
        <dbReference type="ARBA" id="ARBA00023163"/>
    </source>
</evidence>
<dbReference type="PROSITE" id="PS50931">
    <property type="entry name" value="HTH_LYSR"/>
    <property type="match status" value="1"/>
</dbReference>
<keyword evidence="3" id="KW-0238">DNA-binding</keyword>
<dbReference type="Gene3D" id="3.40.190.10">
    <property type="entry name" value="Periplasmic binding protein-like II"/>
    <property type="match status" value="2"/>
</dbReference>
<dbReference type="Gene3D" id="1.10.10.10">
    <property type="entry name" value="Winged helix-like DNA-binding domain superfamily/Winged helix DNA-binding domain"/>
    <property type="match status" value="1"/>
</dbReference>
<dbReference type="InterPro" id="IPR036388">
    <property type="entry name" value="WH-like_DNA-bd_sf"/>
</dbReference>
<dbReference type="InterPro" id="IPR058163">
    <property type="entry name" value="LysR-type_TF_proteobact-type"/>
</dbReference>
<dbReference type="PANTHER" id="PTHR30537">
    <property type="entry name" value="HTH-TYPE TRANSCRIPTIONAL REGULATOR"/>
    <property type="match status" value="1"/>
</dbReference>
<dbReference type="FunFam" id="1.10.10.10:FF:000001">
    <property type="entry name" value="LysR family transcriptional regulator"/>
    <property type="match status" value="1"/>
</dbReference>
<comment type="similarity">
    <text evidence="1">Belongs to the LysR transcriptional regulatory family.</text>
</comment>
<dbReference type="GO" id="GO:0043565">
    <property type="term" value="F:sequence-specific DNA binding"/>
    <property type="evidence" value="ECO:0007669"/>
    <property type="project" value="TreeGrafter"/>
</dbReference>
<evidence type="ECO:0000259" key="5">
    <source>
        <dbReference type="PROSITE" id="PS50931"/>
    </source>
</evidence>
<protein>
    <submittedName>
        <fullName evidence="6">LysR family transcriptional regulator</fullName>
    </submittedName>
</protein>
<comment type="caution">
    <text evidence="6">The sequence shown here is derived from an EMBL/GenBank/DDBJ whole genome shotgun (WGS) entry which is preliminary data.</text>
</comment>
<dbReference type="EMBL" id="SRMF01000002">
    <property type="protein sequence ID" value="TGG93969.1"/>
    <property type="molecule type" value="Genomic_DNA"/>
</dbReference>
<dbReference type="InterPro" id="IPR000847">
    <property type="entry name" value="LysR_HTH_N"/>
</dbReference>
<dbReference type="OrthoDB" id="6787458at2"/>
<dbReference type="PANTHER" id="PTHR30537:SF74">
    <property type="entry name" value="HTH-TYPE TRANSCRIPTIONAL REGULATOR TRPI"/>
    <property type="match status" value="1"/>
</dbReference>
<accession>A0A4Z0W9V9</accession>
<gene>
    <name evidence="6" type="ORF">E4656_07235</name>
</gene>
<evidence type="ECO:0000313" key="6">
    <source>
        <dbReference type="EMBL" id="TGG93969.1"/>
    </source>
</evidence>